<feature type="compositionally biased region" description="Basic and acidic residues" evidence="2">
    <location>
        <begin position="739"/>
        <end position="756"/>
    </location>
</feature>
<gene>
    <name evidence="3" type="ORF">DV515_00019038</name>
</gene>
<dbReference type="EMBL" id="QUSF01005715">
    <property type="protein sequence ID" value="RLV62696.1"/>
    <property type="molecule type" value="Genomic_DNA"/>
</dbReference>
<evidence type="ECO:0000256" key="1">
    <source>
        <dbReference type="SAM" id="Coils"/>
    </source>
</evidence>
<dbReference type="GO" id="GO:0005858">
    <property type="term" value="C:axonemal dynein complex"/>
    <property type="evidence" value="ECO:0007669"/>
    <property type="project" value="InterPro"/>
</dbReference>
<dbReference type="PANTHER" id="PTHR21625">
    <property type="entry name" value="NYD-SP28 PROTEIN"/>
    <property type="match status" value="1"/>
</dbReference>
<feature type="compositionally biased region" description="Pro residues" evidence="2">
    <location>
        <begin position="121"/>
        <end position="132"/>
    </location>
</feature>
<keyword evidence="4" id="KW-1185">Reference proteome</keyword>
<evidence type="ECO:0000313" key="4">
    <source>
        <dbReference type="Proteomes" id="UP000276834"/>
    </source>
</evidence>
<organism evidence="3 4">
    <name type="scientific">Chloebia gouldiae</name>
    <name type="common">Gouldian finch</name>
    <name type="synonym">Erythrura gouldiae</name>
    <dbReference type="NCBI Taxonomy" id="44316"/>
    <lineage>
        <taxon>Eukaryota</taxon>
        <taxon>Metazoa</taxon>
        <taxon>Chordata</taxon>
        <taxon>Craniata</taxon>
        <taxon>Vertebrata</taxon>
        <taxon>Euteleostomi</taxon>
        <taxon>Archelosauria</taxon>
        <taxon>Archosauria</taxon>
        <taxon>Dinosauria</taxon>
        <taxon>Saurischia</taxon>
        <taxon>Theropoda</taxon>
        <taxon>Coelurosauria</taxon>
        <taxon>Aves</taxon>
        <taxon>Neognathae</taxon>
        <taxon>Neoaves</taxon>
        <taxon>Telluraves</taxon>
        <taxon>Australaves</taxon>
        <taxon>Passeriformes</taxon>
        <taxon>Passeroidea</taxon>
        <taxon>Passeridae</taxon>
        <taxon>Chloebia</taxon>
    </lineage>
</organism>
<feature type="non-terminal residue" evidence="3">
    <location>
        <position position="1043"/>
    </location>
</feature>
<dbReference type="InterPro" id="IPR039750">
    <property type="entry name" value="DRC1/DRC2"/>
</dbReference>
<feature type="compositionally biased region" description="Low complexity" evidence="2">
    <location>
        <begin position="892"/>
        <end position="903"/>
    </location>
</feature>
<comment type="caution">
    <text evidence="3">The sequence shown here is derived from an EMBL/GenBank/DDBJ whole genome shotgun (WGS) entry which is preliminary data.</text>
</comment>
<feature type="region of interest" description="Disordered" evidence="2">
    <location>
        <begin position="70"/>
        <end position="136"/>
    </location>
</feature>
<dbReference type="PANTHER" id="PTHR21625:SF1">
    <property type="entry name" value="DYNEIN REGULATORY COMPLEX PROTEIN 1"/>
    <property type="match status" value="1"/>
</dbReference>
<name>A0A3L8Q5V1_CHLGU</name>
<dbReference type="GO" id="GO:0070286">
    <property type="term" value="P:axonemal dynein complex assembly"/>
    <property type="evidence" value="ECO:0007669"/>
    <property type="project" value="InterPro"/>
</dbReference>
<evidence type="ECO:0000256" key="2">
    <source>
        <dbReference type="SAM" id="MobiDB-lite"/>
    </source>
</evidence>
<dbReference type="Proteomes" id="UP000276834">
    <property type="component" value="Unassembled WGS sequence"/>
</dbReference>
<evidence type="ECO:0000313" key="3">
    <source>
        <dbReference type="EMBL" id="RLV62696.1"/>
    </source>
</evidence>
<accession>A0A3L8Q5V1</accession>
<reference evidence="3 4" key="1">
    <citation type="journal article" date="2018" name="Proc. R. Soc. B">
        <title>A non-coding region near Follistatin controls head colour polymorphism in the Gouldian finch.</title>
        <authorList>
            <person name="Toomey M.B."/>
            <person name="Marques C.I."/>
            <person name="Andrade P."/>
            <person name="Araujo P.M."/>
            <person name="Sabatino S."/>
            <person name="Gazda M.A."/>
            <person name="Afonso S."/>
            <person name="Lopes R.J."/>
            <person name="Corbo J.C."/>
            <person name="Carneiro M."/>
        </authorList>
    </citation>
    <scope>NUCLEOTIDE SEQUENCE [LARGE SCALE GENOMIC DNA]</scope>
    <source>
        <strain evidence="3">Red01</strain>
        <tissue evidence="3">Muscle</tissue>
    </source>
</reference>
<sequence>MRLEDIGQGWRTLDEAGGHWMRLSLLPQLEFLRKQVDKALDFEHQLNELQEESVESYDSMKFQLEQDVQVPGTAPDHGGPQIPNCSNPDISHDPRVIQPLLGRSQGFSGNSSPAGNSCPRSPNPSSPFPLGIPFPGSCPSSPSPNSSCPFPLEKAPRIPWILPGSRGTFPALPAWHWIHPHPDSSWRRNSGIQGLHWEFGTPGRVSLPFSIPKFHKNPSGWILSVLDPRIPEWFGMGSMELQSHPRDTSHDPGVIQTHPWALPGIPWEFQPSREFLPKIPKSQAPLSHWEFHSLPPAPPALPQIPALPEPLGDREAAPRIPWILPRSRGTFPALPALEQLPGIPWTRSSSSSPPVPDNLEVRDVPGCFGMEAAPCWSSAFPGNVGPLGRGENIGKTTLSCIIFPLCVPRPYPGLGAALETGIITEKFLRLLQGKVGIPSWEKLGLGRTSLVVASGLPLDFCLGWDFWELSPGSWLSSILGKGKKSRPCWDFIPFIFFPGESKPFREFPWVFPKFQVSGCGKFHAPIPAEKENQPVKPIPGIPSRAKAFSHLGEKFPNPVSFSLPRFRTSLELLKAKMAKQEMKFQEEKQSLESEVERVTGQFQEMQSRMRWEFQRGGIPMPRSSGAGSDPSGILSFRRQLMRSSAEKFRQVWMVNEEEAKALIREVLEADRIIRVQQLGMPWEEPRLWFMDNVGPLGRRQEKRDAMQVATKLLEGGIREFLGIPGGIARQIPRIPWNSRWDRPADPENSGNEDRCVHTQKKKKKNSLEFTEAPMSRRSLGFPDGIVRESPASSWLIPRDIPAVFFPGFPGSNKQLSSQELCFPGIFVPGDSQSLGFCSQLPSLIFRDRVWKTGAGKECRAEKEGRKTRKRWRKEPHPGQAFPGKRSGKSWNGAGARDPGAAPDPGLGTLNVALPPLPGLFPKGFLLENKLLKPLREVVGPRNDIRQLRSVFEVSWDRISRDWAWNVQTWSWECSPGSGKDPENPWSRFPIPKGLRESWNLGKGWRDRSQGMEFPVGKGSWDLGILGRNSRLGWNSQGIPGSAQ</sequence>
<protein>
    <submittedName>
        <fullName evidence="3">Uncharacterized protein</fullName>
    </submittedName>
</protein>
<keyword evidence="1" id="KW-0175">Coiled coil</keyword>
<feature type="coiled-coil region" evidence="1">
    <location>
        <begin position="570"/>
        <end position="608"/>
    </location>
</feature>
<proteinExistence type="predicted"/>
<feature type="compositionally biased region" description="Polar residues" evidence="2">
    <location>
        <begin position="105"/>
        <end position="115"/>
    </location>
</feature>
<dbReference type="AlphaFoldDB" id="A0A3L8Q5V1"/>
<feature type="region of interest" description="Disordered" evidence="2">
    <location>
        <begin position="860"/>
        <end position="903"/>
    </location>
</feature>
<dbReference type="GO" id="GO:0060285">
    <property type="term" value="P:cilium-dependent cell motility"/>
    <property type="evidence" value="ECO:0007669"/>
    <property type="project" value="TreeGrafter"/>
</dbReference>
<dbReference type="OrthoDB" id="10260459at2759"/>
<feature type="region of interest" description="Disordered" evidence="2">
    <location>
        <begin position="738"/>
        <end position="766"/>
    </location>
</feature>
<dbReference type="GO" id="GO:0003352">
    <property type="term" value="P:regulation of cilium movement"/>
    <property type="evidence" value="ECO:0007669"/>
    <property type="project" value="TreeGrafter"/>
</dbReference>